<dbReference type="PANTHER" id="PTHR47331:SF5">
    <property type="entry name" value="RIBONUCLEASE H"/>
    <property type="match status" value="1"/>
</dbReference>
<comment type="caution">
    <text evidence="2">The sequence shown here is derived from an EMBL/GenBank/DDBJ whole genome shotgun (WGS) entry which is preliminary data.</text>
</comment>
<dbReference type="PANTHER" id="PTHR47331">
    <property type="entry name" value="PHD-TYPE DOMAIN-CONTAINING PROTEIN"/>
    <property type="match status" value="1"/>
</dbReference>
<dbReference type="InterPro" id="IPR040676">
    <property type="entry name" value="DUF5641"/>
</dbReference>
<name>A0AAV8VIX6_9CUCU</name>
<dbReference type="AlphaFoldDB" id="A0AAV8VIX6"/>
<evidence type="ECO:0000259" key="1">
    <source>
        <dbReference type="Pfam" id="PF18701"/>
    </source>
</evidence>
<evidence type="ECO:0000313" key="2">
    <source>
        <dbReference type="EMBL" id="KAJ8914129.1"/>
    </source>
</evidence>
<protein>
    <recommendedName>
        <fullName evidence="1">DUF5641 domain-containing protein</fullName>
    </recommendedName>
</protein>
<proteinExistence type="predicted"/>
<organism evidence="2 3">
    <name type="scientific">Exocentrus adspersus</name>
    <dbReference type="NCBI Taxonomy" id="1586481"/>
    <lineage>
        <taxon>Eukaryota</taxon>
        <taxon>Metazoa</taxon>
        <taxon>Ecdysozoa</taxon>
        <taxon>Arthropoda</taxon>
        <taxon>Hexapoda</taxon>
        <taxon>Insecta</taxon>
        <taxon>Pterygota</taxon>
        <taxon>Neoptera</taxon>
        <taxon>Endopterygota</taxon>
        <taxon>Coleoptera</taxon>
        <taxon>Polyphaga</taxon>
        <taxon>Cucujiformia</taxon>
        <taxon>Chrysomeloidea</taxon>
        <taxon>Cerambycidae</taxon>
        <taxon>Lamiinae</taxon>
        <taxon>Acanthocinini</taxon>
        <taxon>Exocentrus</taxon>
    </lineage>
</organism>
<evidence type="ECO:0000313" key="3">
    <source>
        <dbReference type="Proteomes" id="UP001159042"/>
    </source>
</evidence>
<reference evidence="2 3" key="1">
    <citation type="journal article" date="2023" name="Insect Mol. Biol.">
        <title>Genome sequencing provides insights into the evolution of gene families encoding plant cell wall-degrading enzymes in longhorned beetles.</title>
        <authorList>
            <person name="Shin N.R."/>
            <person name="Okamura Y."/>
            <person name="Kirsch R."/>
            <person name="Pauchet Y."/>
        </authorList>
    </citation>
    <scope>NUCLEOTIDE SEQUENCE [LARGE SCALE GENOMIC DNA]</scope>
    <source>
        <strain evidence="2">EAD_L_NR</strain>
    </source>
</reference>
<dbReference type="Pfam" id="PF18701">
    <property type="entry name" value="DUF5641"/>
    <property type="match status" value="1"/>
</dbReference>
<feature type="domain" description="DUF5641" evidence="1">
    <location>
        <begin position="9"/>
        <end position="99"/>
    </location>
</feature>
<dbReference type="Proteomes" id="UP001159042">
    <property type="component" value="Unassembled WGS sequence"/>
</dbReference>
<dbReference type="EMBL" id="JANEYG010000079">
    <property type="protein sequence ID" value="KAJ8914129.1"/>
    <property type="molecule type" value="Genomic_DNA"/>
</dbReference>
<accession>A0AAV8VIX6</accession>
<keyword evidence="3" id="KW-1185">Reference proteome</keyword>
<sequence length="101" mass="11724">MPDNRLKLFEQLQKLVQHFWRRWAAEYLTSLQPRGKWKKSNPGLRVGDLVLIQEDNLPVLQWKTGRVTTLHPGKDGITRVVSVLVRGGEIKRSVANIKILW</sequence>
<gene>
    <name evidence="2" type="ORF">NQ315_016206</name>
</gene>